<dbReference type="Proteomes" id="UP000233469">
    <property type="component" value="Unassembled WGS sequence"/>
</dbReference>
<comment type="caution">
    <text evidence="3">The sequence shown here is derived from an EMBL/GenBank/DDBJ whole genome shotgun (WGS) entry which is preliminary data.</text>
</comment>
<organism evidence="3 4">
    <name type="scientific">Rhizophagus irregularis</name>
    <dbReference type="NCBI Taxonomy" id="588596"/>
    <lineage>
        <taxon>Eukaryota</taxon>
        <taxon>Fungi</taxon>
        <taxon>Fungi incertae sedis</taxon>
        <taxon>Mucoromycota</taxon>
        <taxon>Glomeromycotina</taxon>
        <taxon>Glomeromycetes</taxon>
        <taxon>Glomerales</taxon>
        <taxon>Glomeraceae</taxon>
        <taxon>Rhizophagus</taxon>
    </lineage>
</organism>
<evidence type="ECO:0000256" key="1">
    <source>
        <dbReference type="SAM" id="MobiDB-lite"/>
    </source>
</evidence>
<dbReference type="VEuPathDB" id="FungiDB:RhiirFUN_015483"/>
<evidence type="ECO:0000259" key="2">
    <source>
        <dbReference type="Pfam" id="PF00505"/>
    </source>
</evidence>
<feature type="compositionally biased region" description="Low complexity" evidence="1">
    <location>
        <begin position="145"/>
        <end position="157"/>
    </location>
</feature>
<dbReference type="Gene3D" id="1.10.30.10">
    <property type="entry name" value="High mobility group box domain"/>
    <property type="match status" value="1"/>
</dbReference>
<reference evidence="3 4" key="2">
    <citation type="submission" date="2017-10" db="EMBL/GenBank/DDBJ databases">
        <title>Extensive intraspecific genome diversity in a model arbuscular mycorrhizal fungus.</title>
        <authorList>
            <person name="Chen E.C.H."/>
            <person name="Morin E."/>
            <person name="Baudet D."/>
            <person name="Noel J."/>
            <person name="Ndikumana S."/>
            <person name="Charron P."/>
            <person name="St-Onge C."/>
            <person name="Giorgi J."/>
            <person name="Grigoriev I.V."/>
            <person name="Roux C."/>
            <person name="Martin F.M."/>
            <person name="Corradi N."/>
        </authorList>
    </citation>
    <scope>NUCLEOTIDE SEQUENCE [LARGE SCALE GENOMIC DNA]</scope>
    <source>
        <strain evidence="3 4">C2</strain>
    </source>
</reference>
<gene>
    <name evidence="3" type="ORF">RhiirC2_575786</name>
</gene>
<evidence type="ECO:0000313" key="4">
    <source>
        <dbReference type="Proteomes" id="UP000233469"/>
    </source>
</evidence>
<feature type="compositionally biased region" description="Low complexity" evidence="1">
    <location>
        <begin position="169"/>
        <end position="186"/>
    </location>
</feature>
<reference evidence="3 4" key="1">
    <citation type="submission" date="2016-04" db="EMBL/GenBank/DDBJ databases">
        <title>Genome analyses suggest a sexual origin of heterokaryosis in a supposedly ancient asexual fungus.</title>
        <authorList>
            <person name="Ropars J."/>
            <person name="Sedzielewska K."/>
            <person name="Noel J."/>
            <person name="Charron P."/>
            <person name="Farinelli L."/>
            <person name="Marton T."/>
            <person name="Kruger M."/>
            <person name="Pelin A."/>
            <person name="Brachmann A."/>
            <person name="Corradi N."/>
        </authorList>
    </citation>
    <scope>NUCLEOTIDE SEQUENCE [LARGE SCALE GENOMIC DNA]</scope>
    <source>
        <strain evidence="3 4">C2</strain>
    </source>
</reference>
<feature type="domain" description="HMG box" evidence="2">
    <location>
        <begin position="54"/>
        <end position="107"/>
    </location>
</feature>
<name>A0A2N1NW49_9GLOM</name>
<accession>A0A2N1NW49</accession>
<dbReference type="VEuPathDB" id="FungiDB:RhiirA1_70283"/>
<dbReference type="Pfam" id="PF00505">
    <property type="entry name" value="HMG_box"/>
    <property type="match status" value="1"/>
</dbReference>
<evidence type="ECO:0000313" key="3">
    <source>
        <dbReference type="EMBL" id="PKK78094.1"/>
    </source>
</evidence>
<protein>
    <recommendedName>
        <fullName evidence="2">HMG box domain-containing protein</fullName>
    </recommendedName>
</protein>
<sequence length="225" mass="25708">MSKRISRACVFIDSSNPSMPSTVINGAQPFIRPPFPPDIKPQDLLKKSRDGSMSKPPNAFIIYRKWFIETARSEGYFLPMTVISSMASQSWEQESVQVKSEYKRLGKEAFNLRNDMLPRNNKRRKREKWNIVKFDDEEVKFNLESSKTTSKSSSNNSLDNQYPLSPPESLSNKSSPTSSPVISSSSSHKESAQFMIPSPIRSSFAQVQILHQLVPLRIMINIYWI</sequence>
<dbReference type="SUPFAM" id="SSF47095">
    <property type="entry name" value="HMG-box"/>
    <property type="match status" value="1"/>
</dbReference>
<dbReference type="InterPro" id="IPR009071">
    <property type="entry name" value="HMG_box_dom"/>
</dbReference>
<dbReference type="InterPro" id="IPR036910">
    <property type="entry name" value="HMG_box_dom_sf"/>
</dbReference>
<feature type="region of interest" description="Disordered" evidence="1">
    <location>
        <begin position="144"/>
        <end position="186"/>
    </location>
</feature>
<dbReference type="EMBL" id="LLXL01000098">
    <property type="protein sequence ID" value="PKK78094.1"/>
    <property type="molecule type" value="Genomic_DNA"/>
</dbReference>
<proteinExistence type="predicted"/>
<dbReference type="AlphaFoldDB" id="A0A2N1NW49"/>
<dbReference type="VEuPathDB" id="FungiDB:FUN_019012"/>